<feature type="region of interest" description="Disordered" evidence="1">
    <location>
        <begin position="1"/>
        <end position="35"/>
    </location>
</feature>
<dbReference type="Gene3D" id="1.25.40.10">
    <property type="entry name" value="Tetratricopeptide repeat domain"/>
    <property type="match status" value="1"/>
</dbReference>
<dbReference type="Proteomes" id="UP000292282">
    <property type="component" value="Unassembled WGS sequence"/>
</dbReference>
<gene>
    <name evidence="2" type="ORF">CWI38_0214p0030</name>
</gene>
<comment type="caution">
    <text evidence="2">The sequence shown here is derived from an EMBL/GenBank/DDBJ whole genome shotgun (WGS) entry which is preliminary data.</text>
</comment>
<protein>
    <recommendedName>
        <fullName evidence="4">TPR-like protein</fullName>
    </recommendedName>
</protein>
<feature type="region of interest" description="Disordered" evidence="1">
    <location>
        <begin position="184"/>
        <end position="220"/>
    </location>
</feature>
<dbReference type="VEuPathDB" id="MicrosporidiaDB:CWI38_0214p0030"/>
<name>A0A4Q9LZH0_9MICR</name>
<proteinExistence type="predicted"/>
<keyword evidence="3" id="KW-1185">Reference proteome</keyword>
<reference evidence="2 3" key="1">
    <citation type="submission" date="2017-12" db="EMBL/GenBank/DDBJ databases">
        <authorList>
            <person name="Pombert J.-F."/>
            <person name="Haag K.L."/>
            <person name="Ebert D."/>
        </authorList>
    </citation>
    <scope>NUCLEOTIDE SEQUENCE [LARGE SCALE GENOMIC DNA]</scope>
    <source>
        <strain evidence="2">IL-G-3</strain>
    </source>
</reference>
<sequence length="426" mass="48386">MNNSPTNSTSPSTTNSTPQSQQQSQQQSQSQHTQIQTQINKKLKKALSLTKKHFFPFSLIFSQDYTSAANLYNEIANSYISINNPLKSYKYYNKASTCYLLDNEKGLSMHCLIKAGEIIYKKNKILSAYTYIKGGDIGMEIGSYCISGGRYLEAGRIFLEIHKSIDTGGDIGYDIGCESEGYESDNNNNNNDISSNNINNTSTTDNTNNPSITNPPHTPSSITSTNHFLFKSLLAYEKGVMAYKLANMKNNLRGVLNELIIILLKLKKYKKAGNIFIKMICDERKYNNSFYMLCSVMCYKVSKSGVYCENEYVCNGSRERGSILDNGKDYSKGKDYIKDRGSNNIYKDTYTDIYKDNADIYGDEEVDIGGCVLQLEEEELKVYESLGTESYEEVCDKYFRCRKVDEEILLLFEEVERINRPENDIL</sequence>
<dbReference type="SUPFAM" id="SSF48452">
    <property type="entry name" value="TPR-like"/>
    <property type="match status" value="1"/>
</dbReference>
<dbReference type="AlphaFoldDB" id="A0A4Q9LZH0"/>
<organism evidence="2 3">
    <name type="scientific">Hamiltosporidium tvaerminnensis</name>
    <dbReference type="NCBI Taxonomy" id="1176355"/>
    <lineage>
        <taxon>Eukaryota</taxon>
        <taxon>Fungi</taxon>
        <taxon>Fungi incertae sedis</taxon>
        <taxon>Microsporidia</taxon>
        <taxon>Dubosqiidae</taxon>
        <taxon>Hamiltosporidium</taxon>
    </lineage>
</organism>
<accession>A0A4Q9LZH0</accession>
<dbReference type="InterPro" id="IPR011990">
    <property type="entry name" value="TPR-like_helical_dom_sf"/>
</dbReference>
<dbReference type="EMBL" id="PITK01000214">
    <property type="protein sequence ID" value="TBU19291.1"/>
    <property type="molecule type" value="Genomic_DNA"/>
</dbReference>
<evidence type="ECO:0000313" key="2">
    <source>
        <dbReference type="EMBL" id="TBU19291.1"/>
    </source>
</evidence>
<evidence type="ECO:0000256" key="1">
    <source>
        <dbReference type="SAM" id="MobiDB-lite"/>
    </source>
</evidence>
<evidence type="ECO:0000313" key="3">
    <source>
        <dbReference type="Proteomes" id="UP000292282"/>
    </source>
</evidence>
<evidence type="ECO:0008006" key="4">
    <source>
        <dbReference type="Google" id="ProtNLM"/>
    </source>
</evidence>